<evidence type="ECO:0000256" key="4">
    <source>
        <dbReference type="SAM" id="MobiDB-lite"/>
    </source>
</evidence>
<accession>A0A239CPQ0</accession>
<name>A0A239CPQ0_9ACTN</name>
<dbReference type="Proteomes" id="UP000198420">
    <property type="component" value="Unassembled WGS sequence"/>
</dbReference>
<organism evidence="5 6">
    <name type="scientific">Actinomadura mexicana</name>
    <dbReference type="NCBI Taxonomy" id="134959"/>
    <lineage>
        <taxon>Bacteria</taxon>
        <taxon>Bacillati</taxon>
        <taxon>Actinomycetota</taxon>
        <taxon>Actinomycetes</taxon>
        <taxon>Streptosporangiales</taxon>
        <taxon>Thermomonosporaceae</taxon>
        <taxon>Actinomadura</taxon>
    </lineage>
</organism>
<evidence type="ECO:0000256" key="1">
    <source>
        <dbReference type="ARBA" id="ARBA00022801"/>
    </source>
</evidence>
<keyword evidence="2" id="KW-0442">Lipid degradation</keyword>
<dbReference type="EMBL" id="FZNP01000013">
    <property type="protein sequence ID" value="SNS21363.1"/>
    <property type="molecule type" value="Genomic_DNA"/>
</dbReference>
<reference evidence="6" key="1">
    <citation type="submission" date="2017-06" db="EMBL/GenBank/DDBJ databases">
        <authorList>
            <person name="Varghese N."/>
            <person name="Submissions S."/>
        </authorList>
    </citation>
    <scope>NUCLEOTIDE SEQUENCE [LARGE SCALE GENOMIC DNA]</scope>
    <source>
        <strain evidence="6">DSM 44485</strain>
    </source>
</reference>
<evidence type="ECO:0000256" key="3">
    <source>
        <dbReference type="ARBA" id="ARBA00023098"/>
    </source>
</evidence>
<evidence type="ECO:0000313" key="5">
    <source>
        <dbReference type="EMBL" id="SNS21363.1"/>
    </source>
</evidence>
<evidence type="ECO:0000313" key="6">
    <source>
        <dbReference type="Proteomes" id="UP000198420"/>
    </source>
</evidence>
<dbReference type="PANTHER" id="PTHR10272:SF0">
    <property type="entry name" value="PLATELET-ACTIVATING FACTOR ACETYLHYDROLASE"/>
    <property type="match status" value="1"/>
</dbReference>
<dbReference type="GO" id="GO:0016042">
    <property type="term" value="P:lipid catabolic process"/>
    <property type="evidence" value="ECO:0007669"/>
    <property type="project" value="UniProtKB-KW"/>
</dbReference>
<dbReference type="SUPFAM" id="SSF53474">
    <property type="entry name" value="alpha/beta-Hydrolases"/>
    <property type="match status" value="1"/>
</dbReference>
<gene>
    <name evidence="5" type="ORF">SAMN06265355_11312</name>
</gene>
<dbReference type="Pfam" id="PF03403">
    <property type="entry name" value="PAF-AH_p_II"/>
    <property type="match status" value="1"/>
</dbReference>
<feature type="region of interest" description="Disordered" evidence="4">
    <location>
        <begin position="49"/>
        <end position="74"/>
    </location>
</feature>
<keyword evidence="1 5" id="KW-0378">Hydrolase</keyword>
<proteinExistence type="predicted"/>
<dbReference type="PANTHER" id="PTHR10272">
    <property type="entry name" value="PLATELET-ACTIVATING FACTOR ACETYLHYDROLASE"/>
    <property type="match status" value="1"/>
</dbReference>
<protein>
    <submittedName>
        <fullName evidence="5">Platelet-activating factor acetylhydrolase, isoform II</fullName>
    </submittedName>
</protein>
<dbReference type="InterPro" id="IPR029058">
    <property type="entry name" value="AB_hydrolase_fold"/>
</dbReference>
<sequence>MISNMNSGTAKHRSVRLRAAVAGAGTVGLVLTAAGVAVAKGDAPAEKTALAASGRQNGRVQLTLPEPTGPRRIGTTSLHLVDHSRNDPWIPRSSPRELMISVWYPATRTRGERRAPWLPPKSAALYKKQTSQNLGTSLDDVDLPVTHAYQDAPVAGKSPRSHPVVLFSPGFAGLRQFDTALVEDLASRGYVVVTIDHTYEAPFVEFPGGRLEFGTQPPEPSEEEHAKSLRVRQADTRFVLNELTKLNAGKNPDAGHRRLPRGLQGTLNLSKTGMFGHSVGGDTAAEVMAEDRRVRAGVDLDGSVNGPVATTGLDRPFMLMGNATHTRDNDSTWNDFWSNLRGWRLDLRLSDSAHQTFTDMPPLVQQLEKAVPLSPEVVARLDSSFGTIPADRAIAAQRAYLNAFFDLHLRHRDGSLLSGPSAKFPEITFVP</sequence>
<dbReference type="GO" id="GO:0003847">
    <property type="term" value="F:1-alkyl-2-acetylglycerophosphocholine esterase activity"/>
    <property type="evidence" value="ECO:0007669"/>
    <property type="project" value="TreeGrafter"/>
</dbReference>
<keyword evidence="6" id="KW-1185">Reference proteome</keyword>
<evidence type="ECO:0000256" key="2">
    <source>
        <dbReference type="ARBA" id="ARBA00022963"/>
    </source>
</evidence>
<dbReference type="Gene3D" id="3.40.50.1820">
    <property type="entry name" value="alpha/beta hydrolase"/>
    <property type="match status" value="1"/>
</dbReference>
<keyword evidence="3" id="KW-0443">Lipid metabolism</keyword>
<dbReference type="AlphaFoldDB" id="A0A239CPQ0"/>